<dbReference type="PATRIC" id="fig|1462.6.peg.2092"/>
<sequence>MNEERKKAVVLSYDAALDAAPIVKAKGVGKVAEAIIAAAREHGVPIRQDPTLVELLGKVEINEMIPEELYALVAELFAFLYQLDQEAKGEGAGKG</sequence>
<protein>
    <submittedName>
        <fullName evidence="1">FlhB HrpN YscU SpaS family protein</fullName>
    </submittedName>
</protein>
<dbReference type="Pfam" id="PF01312">
    <property type="entry name" value="Bac_export_2"/>
    <property type="match status" value="1"/>
</dbReference>
<proteinExistence type="predicted"/>
<organism evidence="1 2">
    <name type="scientific">Geobacillus kaustophilus</name>
    <dbReference type="NCBI Taxonomy" id="1462"/>
    <lineage>
        <taxon>Bacteria</taxon>
        <taxon>Bacillati</taxon>
        <taxon>Bacillota</taxon>
        <taxon>Bacilli</taxon>
        <taxon>Bacillales</taxon>
        <taxon>Anoxybacillaceae</taxon>
        <taxon>Geobacillus</taxon>
        <taxon>Geobacillus thermoleovorans group</taxon>
    </lineage>
</organism>
<dbReference type="PANTHER" id="PTHR30531:SF12">
    <property type="entry name" value="FLAGELLAR BIOSYNTHETIC PROTEIN FLHB"/>
    <property type="match status" value="1"/>
</dbReference>
<dbReference type="AlphaFoldDB" id="A0A0D8BWY2"/>
<comment type="caution">
    <text evidence="1">The sequence shown here is derived from an EMBL/GenBank/DDBJ whole genome shotgun (WGS) entry which is preliminary data.</text>
</comment>
<accession>A0A0D8BWY2</accession>
<dbReference type="RefSeq" id="WP_044731732.1">
    <property type="nucleotide sequence ID" value="NZ_JYBP01000003.1"/>
</dbReference>
<dbReference type="EMBL" id="JYBP01000003">
    <property type="protein sequence ID" value="KJE27877.1"/>
    <property type="molecule type" value="Genomic_DNA"/>
</dbReference>
<dbReference type="OrthoDB" id="5244399at2"/>
<dbReference type="Gene3D" id="3.40.1690.10">
    <property type="entry name" value="secretion proteins EscU"/>
    <property type="match status" value="1"/>
</dbReference>
<dbReference type="GO" id="GO:0005886">
    <property type="term" value="C:plasma membrane"/>
    <property type="evidence" value="ECO:0007669"/>
    <property type="project" value="TreeGrafter"/>
</dbReference>
<dbReference type="Proteomes" id="UP000032522">
    <property type="component" value="Unassembled WGS sequence"/>
</dbReference>
<dbReference type="GO" id="GO:0009306">
    <property type="term" value="P:protein secretion"/>
    <property type="evidence" value="ECO:0007669"/>
    <property type="project" value="InterPro"/>
</dbReference>
<reference evidence="1 2" key="1">
    <citation type="submission" date="2015-01" db="EMBL/GenBank/DDBJ databases">
        <authorList>
            <person name="Filippidou S."/>
            <person name="Jeanneret N."/>
            <person name="Russel-Delif L."/>
            <person name="Junier T."/>
            <person name="Wunderlin T."/>
            <person name="Molina V."/>
            <person name="Johnson S.L."/>
            <person name="Davenport K.W."/>
            <person name="Chain P.S."/>
            <person name="Dorador C."/>
            <person name="Junier P."/>
        </authorList>
    </citation>
    <scope>NUCLEOTIDE SEQUENCE [LARGE SCALE GENOMIC DNA]</scope>
    <source>
        <strain evidence="1 2">Et7/4</strain>
    </source>
</reference>
<dbReference type="InterPro" id="IPR006135">
    <property type="entry name" value="T3SS_substrate_exporter"/>
</dbReference>
<gene>
    <name evidence="1" type="ORF">LG52_1862</name>
</gene>
<evidence type="ECO:0000313" key="2">
    <source>
        <dbReference type="Proteomes" id="UP000032522"/>
    </source>
</evidence>
<name>A0A0D8BWY2_GEOKU</name>
<dbReference type="PANTHER" id="PTHR30531">
    <property type="entry name" value="FLAGELLAR BIOSYNTHETIC PROTEIN FLHB"/>
    <property type="match status" value="1"/>
</dbReference>
<dbReference type="SUPFAM" id="SSF160544">
    <property type="entry name" value="EscU C-terminal domain-like"/>
    <property type="match status" value="1"/>
</dbReference>
<dbReference type="InterPro" id="IPR029025">
    <property type="entry name" value="T3SS_substrate_exporter_C"/>
</dbReference>
<evidence type="ECO:0000313" key="1">
    <source>
        <dbReference type="EMBL" id="KJE27877.1"/>
    </source>
</evidence>